<dbReference type="RefSeq" id="WP_046712696.1">
    <property type="nucleotide sequence ID" value="NZ_BJXR01000030.1"/>
</dbReference>
<gene>
    <name evidence="3" type="ORF">SAMN05443572_108125</name>
</gene>
<evidence type="ECO:0008006" key="5">
    <source>
        <dbReference type="Google" id="ProtNLM"/>
    </source>
</evidence>
<comment type="caution">
    <text evidence="3">The sequence shown here is derived from an EMBL/GenBank/DDBJ whole genome shotgun (WGS) entry which is preliminary data.</text>
</comment>
<dbReference type="Proteomes" id="UP000183760">
    <property type="component" value="Unassembled WGS sequence"/>
</dbReference>
<feature type="region of interest" description="Disordered" evidence="1">
    <location>
        <begin position="129"/>
        <end position="210"/>
    </location>
</feature>
<sequence length="210" mass="21246">MKKLIGIFAALALVGSGTALAGDDKNKPQTDTSAQGGSGTSGSTSMPQDSTMQPGSSVGGSGSTMGSNAMGQKELSGKVVKTESSKVFVQDAQGAVVPLDIDKSTMFTDPTLKKAKDLKEGQEIRASFEVKETKNMAKSISLSGTGGAGTDVMTPDSSINQGTQPQDNGTLDTGDTLDEPGTGGSGMDSSKNRDMGGDTSGDKSTSPDTY</sequence>
<dbReference type="CDD" id="cd00164">
    <property type="entry name" value="S1_like"/>
    <property type="match status" value="1"/>
</dbReference>
<accession>A0ABY1CQB0</accession>
<evidence type="ECO:0000256" key="2">
    <source>
        <dbReference type="SAM" id="SignalP"/>
    </source>
</evidence>
<keyword evidence="2" id="KW-0732">Signal</keyword>
<evidence type="ECO:0000256" key="1">
    <source>
        <dbReference type="SAM" id="MobiDB-lite"/>
    </source>
</evidence>
<feature type="signal peptide" evidence="2">
    <location>
        <begin position="1"/>
        <end position="21"/>
    </location>
</feature>
<dbReference type="EMBL" id="FOIB01000008">
    <property type="protein sequence ID" value="SEU29081.1"/>
    <property type="molecule type" value="Genomic_DNA"/>
</dbReference>
<name>A0ABY1CQB0_MYXFU</name>
<evidence type="ECO:0000313" key="3">
    <source>
        <dbReference type="EMBL" id="SEU29081.1"/>
    </source>
</evidence>
<proteinExistence type="predicted"/>
<feature type="region of interest" description="Disordered" evidence="1">
    <location>
        <begin position="19"/>
        <end position="81"/>
    </location>
</feature>
<reference evidence="3 4" key="1">
    <citation type="submission" date="2016-10" db="EMBL/GenBank/DDBJ databases">
        <authorList>
            <person name="Varghese N."/>
            <person name="Submissions S."/>
        </authorList>
    </citation>
    <scope>NUCLEOTIDE SEQUENCE [LARGE SCALE GENOMIC DNA]</scope>
    <source>
        <strain evidence="3 4">DSM 16525</strain>
    </source>
</reference>
<organism evidence="3 4">
    <name type="scientific">Myxococcus fulvus</name>
    <dbReference type="NCBI Taxonomy" id="33"/>
    <lineage>
        <taxon>Bacteria</taxon>
        <taxon>Pseudomonadati</taxon>
        <taxon>Myxococcota</taxon>
        <taxon>Myxococcia</taxon>
        <taxon>Myxococcales</taxon>
        <taxon>Cystobacterineae</taxon>
        <taxon>Myxococcaceae</taxon>
        <taxon>Myxococcus</taxon>
    </lineage>
</organism>
<protein>
    <recommendedName>
        <fullName evidence="5">RNA-binding protein</fullName>
    </recommendedName>
</protein>
<feature type="compositionally biased region" description="Polar residues" evidence="1">
    <location>
        <begin position="155"/>
        <end position="166"/>
    </location>
</feature>
<feature type="chain" id="PRO_5045502939" description="RNA-binding protein" evidence="2">
    <location>
        <begin position="22"/>
        <end position="210"/>
    </location>
</feature>
<keyword evidence="4" id="KW-1185">Reference proteome</keyword>
<evidence type="ECO:0000313" key="4">
    <source>
        <dbReference type="Proteomes" id="UP000183760"/>
    </source>
</evidence>